<evidence type="ECO:0000256" key="6">
    <source>
        <dbReference type="ARBA" id="ARBA00023136"/>
    </source>
</evidence>
<dbReference type="AlphaFoldDB" id="A0A3M6TPJ5"/>
<dbReference type="PANTHER" id="PTHR24246:SF27">
    <property type="entry name" value="ADENOSINE RECEPTOR, ISOFORM A"/>
    <property type="match status" value="1"/>
</dbReference>
<dbReference type="SUPFAM" id="SSF81321">
    <property type="entry name" value="Family A G protein-coupled receptor-like"/>
    <property type="match status" value="1"/>
</dbReference>
<dbReference type="InterPro" id="IPR000276">
    <property type="entry name" value="GPCR_Rhodpsn"/>
</dbReference>
<dbReference type="PRINTS" id="PR00237">
    <property type="entry name" value="GPCRRHODOPSN"/>
</dbReference>
<keyword evidence="5" id="KW-0297">G-protein coupled receptor</keyword>
<gene>
    <name evidence="12" type="ORF">pdam_00018549</name>
</gene>
<comment type="caution">
    <text evidence="12">The sequence shown here is derived from an EMBL/GenBank/DDBJ whole genome shotgun (WGS) entry which is preliminary data.</text>
</comment>
<dbReference type="GO" id="GO:0005886">
    <property type="term" value="C:plasma membrane"/>
    <property type="evidence" value="ECO:0007669"/>
    <property type="project" value="UniProtKB-SubCell"/>
</dbReference>
<keyword evidence="7" id="KW-0675">Receptor</keyword>
<dbReference type="PROSITE" id="PS50262">
    <property type="entry name" value="G_PROTEIN_RECEP_F1_2"/>
    <property type="match status" value="1"/>
</dbReference>
<dbReference type="PANTHER" id="PTHR24246">
    <property type="entry name" value="OLFACTORY RECEPTOR AND ADENOSINE RECEPTOR"/>
    <property type="match status" value="1"/>
</dbReference>
<dbReference type="GO" id="GO:0004930">
    <property type="term" value="F:G protein-coupled receptor activity"/>
    <property type="evidence" value="ECO:0007669"/>
    <property type="project" value="UniProtKB-KW"/>
</dbReference>
<feature type="transmembrane region" description="Helical" evidence="10">
    <location>
        <begin position="66"/>
        <end position="86"/>
    </location>
</feature>
<keyword evidence="4 10" id="KW-1133">Transmembrane helix</keyword>
<feature type="transmembrane region" description="Helical" evidence="10">
    <location>
        <begin position="274"/>
        <end position="297"/>
    </location>
</feature>
<dbReference type="Pfam" id="PF00001">
    <property type="entry name" value="7tm_1"/>
    <property type="match status" value="2"/>
</dbReference>
<evidence type="ECO:0000256" key="10">
    <source>
        <dbReference type="SAM" id="Phobius"/>
    </source>
</evidence>
<evidence type="ECO:0000313" key="12">
    <source>
        <dbReference type="EMBL" id="RMX43269.1"/>
    </source>
</evidence>
<evidence type="ECO:0000259" key="11">
    <source>
        <dbReference type="PROSITE" id="PS50262"/>
    </source>
</evidence>
<keyword evidence="3 10" id="KW-0812">Transmembrane</keyword>
<comment type="subcellular location">
    <subcellularLocation>
        <location evidence="1">Cell membrane</location>
        <topology evidence="1">Multi-pass membrane protein</topology>
    </subcellularLocation>
</comment>
<evidence type="ECO:0000256" key="3">
    <source>
        <dbReference type="ARBA" id="ARBA00022692"/>
    </source>
</evidence>
<dbReference type="OrthoDB" id="9894375at2759"/>
<reference evidence="12 13" key="1">
    <citation type="journal article" date="2018" name="Sci. Rep.">
        <title>Comparative analysis of the Pocillopora damicornis genome highlights role of immune system in coral evolution.</title>
        <authorList>
            <person name="Cunning R."/>
            <person name="Bay R.A."/>
            <person name="Gillette P."/>
            <person name="Baker A.C."/>
            <person name="Traylor-Knowles N."/>
        </authorList>
    </citation>
    <scope>NUCLEOTIDE SEQUENCE [LARGE SCALE GENOMIC DNA]</scope>
    <source>
        <strain evidence="12">RSMAS</strain>
        <tissue evidence="12">Whole animal</tissue>
    </source>
</reference>
<feature type="transmembrane region" description="Helical" evidence="10">
    <location>
        <begin position="30"/>
        <end position="54"/>
    </location>
</feature>
<name>A0A3M6TPJ5_POCDA</name>
<evidence type="ECO:0000256" key="4">
    <source>
        <dbReference type="ARBA" id="ARBA00022989"/>
    </source>
</evidence>
<feature type="domain" description="G-protein coupled receptors family 1 profile" evidence="11">
    <location>
        <begin position="46"/>
        <end position="295"/>
    </location>
</feature>
<keyword evidence="9" id="KW-0807">Transducer</keyword>
<keyword evidence="8" id="KW-0325">Glycoprotein</keyword>
<evidence type="ECO:0000313" key="13">
    <source>
        <dbReference type="Proteomes" id="UP000275408"/>
    </source>
</evidence>
<organism evidence="12 13">
    <name type="scientific">Pocillopora damicornis</name>
    <name type="common">Cauliflower coral</name>
    <name type="synonym">Millepora damicornis</name>
    <dbReference type="NCBI Taxonomy" id="46731"/>
    <lineage>
        <taxon>Eukaryota</taxon>
        <taxon>Metazoa</taxon>
        <taxon>Cnidaria</taxon>
        <taxon>Anthozoa</taxon>
        <taxon>Hexacorallia</taxon>
        <taxon>Scleractinia</taxon>
        <taxon>Astrocoeniina</taxon>
        <taxon>Pocilloporidae</taxon>
        <taxon>Pocillopora</taxon>
    </lineage>
</organism>
<feature type="transmembrane region" description="Helical" evidence="10">
    <location>
        <begin position="179"/>
        <end position="201"/>
    </location>
</feature>
<protein>
    <recommendedName>
        <fullName evidence="11">G-protein coupled receptors family 1 profile domain-containing protein</fullName>
    </recommendedName>
</protein>
<keyword evidence="2" id="KW-1003">Cell membrane</keyword>
<feature type="transmembrane region" description="Helical" evidence="10">
    <location>
        <begin position="148"/>
        <end position="167"/>
    </location>
</feature>
<accession>A0A3M6TPJ5</accession>
<evidence type="ECO:0000256" key="8">
    <source>
        <dbReference type="ARBA" id="ARBA00023180"/>
    </source>
</evidence>
<evidence type="ECO:0000256" key="2">
    <source>
        <dbReference type="ARBA" id="ARBA00022475"/>
    </source>
</evidence>
<sequence>MANITAEDEANTVKTEILHYISSAPGGVSIFLAALNIVLAIVATLGNFLLLIALRKVISIYPPTKLFFRSLAVTDLFAGLIVQPMYSITLIPGISHKNLMYYSIQVTGISGSILCTVSILTSTAISVDRLLALLLGLRYKQVVTLKRTRAVVGCIWLLSCSMGGWRYSNWGAEVSKFTLFVLMLLSLIISICSYTKIYLYLQNQQAQLHAKKHREIHQEPTSNGGEGRLNIERYKKLVSSIAWVQLALLLCFIPFTVGSMLFTHRKLTGVATGIAHFCVSIPYVLFNPALNPILYCWKIREVKQAMKETVRKLNCYFKSSWSFFPSSITNTTRA</sequence>
<feature type="transmembrane region" description="Helical" evidence="10">
    <location>
        <begin position="106"/>
        <end position="127"/>
    </location>
</feature>
<feature type="transmembrane region" description="Helical" evidence="10">
    <location>
        <begin position="237"/>
        <end position="262"/>
    </location>
</feature>
<proteinExistence type="predicted"/>
<dbReference type="CDD" id="cd00637">
    <property type="entry name" value="7tm_classA_rhodopsin-like"/>
    <property type="match status" value="1"/>
</dbReference>
<evidence type="ECO:0000256" key="9">
    <source>
        <dbReference type="ARBA" id="ARBA00023224"/>
    </source>
</evidence>
<dbReference type="EMBL" id="RCHS01003233">
    <property type="protein sequence ID" value="RMX43269.1"/>
    <property type="molecule type" value="Genomic_DNA"/>
</dbReference>
<dbReference type="Gene3D" id="1.20.1070.10">
    <property type="entry name" value="Rhodopsin 7-helix transmembrane proteins"/>
    <property type="match status" value="1"/>
</dbReference>
<dbReference type="Proteomes" id="UP000275408">
    <property type="component" value="Unassembled WGS sequence"/>
</dbReference>
<dbReference type="STRING" id="46731.A0A3M6TPJ5"/>
<keyword evidence="13" id="KW-1185">Reference proteome</keyword>
<evidence type="ECO:0000256" key="5">
    <source>
        <dbReference type="ARBA" id="ARBA00023040"/>
    </source>
</evidence>
<keyword evidence="6 10" id="KW-0472">Membrane</keyword>
<evidence type="ECO:0000256" key="1">
    <source>
        <dbReference type="ARBA" id="ARBA00004651"/>
    </source>
</evidence>
<dbReference type="InterPro" id="IPR017452">
    <property type="entry name" value="GPCR_Rhodpsn_7TM"/>
</dbReference>
<evidence type="ECO:0000256" key="7">
    <source>
        <dbReference type="ARBA" id="ARBA00023170"/>
    </source>
</evidence>